<organism evidence="2 3">
    <name type="scientific">Mucor velutinosus</name>
    <dbReference type="NCBI Taxonomy" id="708070"/>
    <lineage>
        <taxon>Eukaryota</taxon>
        <taxon>Fungi</taxon>
        <taxon>Fungi incertae sedis</taxon>
        <taxon>Mucoromycota</taxon>
        <taxon>Mucoromycotina</taxon>
        <taxon>Mucoromycetes</taxon>
        <taxon>Mucorales</taxon>
        <taxon>Mucorineae</taxon>
        <taxon>Mucoraceae</taxon>
        <taxon>Mucor</taxon>
    </lineage>
</organism>
<dbReference type="AlphaFoldDB" id="A0AAN7HXE8"/>
<evidence type="ECO:0000313" key="2">
    <source>
        <dbReference type="EMBL" id="KAK4510562.1"/>
    </source>
</evidence>
<reference evidence="2 3" key="1">
    <citation type="submission" date="2022-11" db="EMBL/GenBank/DDBJ databases">
        <title>Mucor velutinosus strain NIH1002 WGS.</title>
        <authorList>
            <person name="Subramanian P."/>
            <person name="Mullikin J.C."/>
            <person name="Segre J.A."/>
            <person name="Zelazny A.M."/>
        </authorList>
    </citation>
    <scope>NUCLEOTIDE SEQUENCE [LARGE SCALE GENOMIC DNA]</scope>
    <source>
        <strain evidence="2 3">NIH1002</strain>
    </source>
</reference>
<comment type="caution">
    <text evidence="2">The sequence shown here is derived from an EMBL/GenBank/DDBJ whole genome shotgun (WGS) entry which is preliminary data.</text>
</comment>
<evidence type="ECO:0000313" key="3">
    <source>
        <dbReference type="Proteomes" id="UP001304243"/>
    </source>
</evidence>
<feature type="region of interest" description="Disordered" evidence="1">
    <location>
        <begin position="43"/>
        <end position="81"/>
    </location>
</feature>
<accession>A0AAN7HXE8</accession>
<gene>
    <name evidence="2" type="ORF">ATC70_004993</name>
</gene>
<dbReference type="Proteomes" id="UP001304243">
    <property type="component" value="Unassembled WGS sequence"/>
</dbReference>
<dbReference type="GeneID" id="89948679"/>
<keyword evidence="3" id="KW-1185">Reference proteome</keyword>
<feature type="compositionally biased region" description="Polar residues" evidence="1">
    <location>
        <begin position="52"/>
        <end position="81"/>
    </location>
</feature>
<name>A0AAN7HXE8_9FUNG</name>
<dbReference type="RefSeq" id="XP_064677228.1">
    <property type="nucleotide sequence ID" value="XM_064824292.1"/>
</dbReference>
<sequence>MEHLKDEPYIDCAVLIVEYAFANGALSRYVAWTRPHLLWDDASVRQAPPSHPNVSEQPRSPSPAVVSQTSNVAGPSTATTSPIRQYHFHTYYIKERPSELVETTDEELEDEENDACNAILPMEVENYRFPPQPFQR</sequence>
<proteinExistence type="predicted"/>
<protein>
    <submittedName>
        <fullName evidence="2">Uncharacterized protein</fullName>
    </submittedName>
</protein>
<dbReference type="EMBL" id="JASEJX010000033">
    <property type="protein sequence ID" value="KAK4510562.1"/>
    <property type="molecule type" value="Genomic_DNA"/>
</dbReference>
<evidence type="ECO:0000256" key="1">
    <source>
        <dbReference type="SAM" id="MobiDB-lite"/>
    </source>
</evidence>